<gene>
    <name evidence="1" type="ORF">PGT21_021201</name>
</gene>
<dbReference type="Proteomes" id="UP000324748">
    <property type="component" value="Unassembled WGS sequence"/>
</dbReference>
<evidence type="ECO:0000313" key="2">
    <source>
        <dbReference type="Proteomes" id="UP000324748"/>
    </source>
</evidence>
<organism evidence="1 2">
    <name type="scientific">Puccinia graminis f. sp. tritici</name>
    <dbReference type="NCBI Taxonomy" id="56615"/>
    <lineage>
        <taxon>Eukaryota</taxon>
        <taxon>Fungi</taxon>
        <taxon>Dikarya</taxon>
        <taxon>Basidiomycota</taxon>
        <taxon>Pucciniomycotina</taxon>
        <taxon>Pucciniomycetes</taxon>
        <taxon>Pucciniales</taxon>
        <taxon>Pucciniaceae</taxon>
        <taxon>Puccinia</taxon>
    </lineage>
</organism>
<keyword evidence="2" id="KW-1185">Reference proteome</keyword>
<evidence type="ECO:0000313" key="1">
    <source>
        <dbReference type="EMBL" id="KAA1110424.1"/>
    </source>
</evidence>
<accession>A0A5B0QBS9</accession>
<name>A0A5B0QBS9_PUCGR</name>
<proteinExistence type="predicted"/>
<comment type="caution">
    <text evidence="1">The sequence shown here is derived from an EMBL/GenBank/DDBJ whole genome shotgun (WGS) entry which is preliminary data.</text>
</comment>
<reference evidence="1 2" key="1">
    <citation type="submission" date="2019-05" db="EMBL/GenBank/DDBJ databases">
        <title>Emergence of the Ug99 lineage of the wheat stem rust pathogen through somatic hybridization.</title>
        <authorList>
            <person name="Li F."/>
            <person name="Upadhyaya N.M."/>
            <person name="Sperschneider J."/>
            <person name="Matny O."/>
            <person name="Nguyen-Phuc H."/>
            <person name="Mago R."/>
            <person name="Raley C."/>
            <person name="Miller M.E."/>
            <person name="Silverstein K.A.T."/>
            <person name="Henningsen E."/>
            <person name="Hirsch C.D."/>
            <person name="Visser B."/>
            <person name="Pretorius Z.A."/>
            <person name="Steffenson B.J."/>
            <person name="Schwessinger B."/>
            <person name="Dodds P.N."/>
            <person name="Figueroa M."/>
        </authorList>
    </citation>
    <scope>NUCLEOTIDE SEQUENCE [LARGE SCALE GENOMIC DNA]</scope>
    <source>
        <strain evidence="1">21-0</strain>
    </source>
</reference>
<dbReference type="AlphaFoldDB" id="A0A5B0QBS9"/>
<protein>
    <submittedName>
        <fullName evidence="1">Uncharacterized protein</fullName>
    </submittedName>
</protein>
<sequence length="183" mass="20086">MSSDLRVQAQFPIMYSDSAEVVDKRERQIAYNSASARAASSVARVARRSHPDINSLRRGLAPVASGGAICETEDPAGLSSGALPREYMALLLKAVATVRGKPAGSSPRWRTSWEEAFKDSSSLYSRVRLNSAIPPVRRFPEIHRFRVLKLAAIYTTSVDQPTFNQLSCGSSSVAWAWIERLTS</sequence>
<dbReference type="EMBL" id="VSWC01000027">
    <property type="protein sequence ID" value="KAA1110424.1"/>
    <property type="molecule type" value="Genomic_DNA"/>
</dbReference>
<dbReference type="OrthoDB" id="10344449at2759"/>